<evidence type="ECO:0000256" key="1">
    <source>
        <dbReference type="SAM" id="MobiDB-lite"/>
    </source>
</evidence>
<evidence type="ECO:0000313" key="2">
    <source>
        <dbReference type="EMBL" id="KAJ9593124.1"/>
    </source>
</evidence>
<gene>
    <name evidence="2" type="ORF">L9F63_027636</name>
</gene>
<feature type="compositionally biased region" description="Low complexity" evidence="1">
    <location>
        <begin position="57"/>
        <end position="76"/>
    </location>
</feature>
<comment type="caution">
    <text evidence="2">The sequence shown here is derived from an EMBL/GenBank/DDBJ whole genome shotgun (WGS) entry which is preliminary data.</text>
</comment>
<feature type="compositionally biased region" description="Polar residues" evidence="1">
    <location>
        <begin position="10"/>
        <end position="28"/>
    </location>
</feature>
<name>A0AAD8A617_DIPPU</name>
<feature type="region of interest" description="Disordered" evidence="1">
    <location>
        <begin position="1"/>
        <end position="76"/>
    </location>
</feature>
<reference evidence="2" key="1">
    <citation type="journal article" date="2023" name="IScience">
        <title>Live-bearing cockroach genome reveals convergent evolutionary mechanisms linked to viviparity in insects and beyond.</title>
        <authorList>
            <person name="Fouks B."/>
            <person name="Harrison M.C."/>
            <person name="Mikhailova A.A."/>
            <person name="Marchal E."/>
            <person name="English S."/>
            <person name="Carruthers M."/>
            <person name="Jennings E.C."/>
            <person name="Chiamaka E.L."/>
            <person name="Frigard R.A."/>
            <person name="Pippel M."/>
            <person name="Attardo G.M."/>
            <person name="Benoit J.B."/>
            <person name="Bornberg-Bauer E."/>
            <person name="Tobe S.S."/>
        </authorList>
    </citation>
    <scope>NUCLEOTIDE SEQUENCE</scope>
    <source>
        <strain evidence="2">Stay&amp;Tobe</strain>
    </source>
</reference>
<dbReference type="EMBL" id="JASPKZ010003539">
    <property type="protein sequence ID" value="KAJ9593124.1"/>
    <property type="molecule type" value="Genomic_DNA"/>
</dbReference>
<accession>A0AAD8A617</accession>
<evidence type="ECO:0000313" key="3">
    <source>
        <dbReference type="Proteomes" id="UP001233999"/>
    </source>
</evidence>
<keyword evidence="3" id="KW-1185">Reference proteome</keyword>
<feature type="non-terminal residue" evidence="2">
    <location>
        <position position="1"/>
    </location>
</feature>
<sequence>AEQLTDSRLRTTNGEQRTTGLNKRTTPPITRFRAQGELSGFHRAVSISSLKEAGQPDSSRATRSSRVSSSTDSLAG</sequence>
<dbReference type="AlphaFoldDB" id="A0AAD8A617"/>
<proteinExistence type="predicted"/>
<dbReference type="Proteomes" id="UP001233999">
    <property type="component" value="Unassembled WGS sequence"/>
</dbReference>
<protein>
    <submittedName>
        <fullName evidence="2">Uncharacterized protein</fullName>
    </submittedName>
</protein>
<feature type="non-terminal residue" evidence="2">
    <location>
        <position position="76"/>
    </location>
</feature>
<organism evidence="2 3">
    <name type="scientific">Diploptera punctata</name>
    <name type="common">Pacific beetle cockroach</name>
    <dbReference type="NCBI Taxonomy" id="6984"/>
    <lineage>
        <taxon>Eukaryota</taxon>
        <taxon>Metazoa</taxon>
        <taxon>Ecdysozoa</taxon>
        <taxon>Arthropoda</taxon>
        <taxon>Hexapoda</taxon>
        <taxon>Insecta</taxon>
        <taxon>Pterygota</taxon>
        <taxon>Neoptera</taxon>
        <taxon>Polyneoptera</taxon>
        <taxon>Dictyoptera</taxon>
        <taxon>Blattodea</taxon>
        <taxon>Blaberoidea</taxon>
        <taxon>Blaberidae</taxon>
        <taxon>Diplopterinae</taxon>
        <taxon>Diploptera</taxon>
    </lineage>
</organism>
<reference evidence="2" key="2">
    <citation type="submission" date="2023-05" db="EMBL/GenBank/DDBJ databases">
        <authorList>
            <person name="Fouks B."/>
        </authorList>
    </citation>
    <scope>NUCLEOTIDE SEQUENCE</scope>
    <source>
        <strain evidence="2">Stay&amp;Tobe</strain>
        <tissue evidence="2">Testes</tissue>
    </source>
</reference>